<evidence type="ECO:0000313" key="2">
    <source>
        <dbReference type="EMBL" id="SFJ03615.1"/>
    </source>
</evidence>
<feature type="transmembrane region" description="Helical" evidence="1">
    <location>
        <begin position="69"/>
        <end position="86"/>
    </location>
</feature>
<evidence type="ECO:0000313" key="3">
    <source>
        <dbReference type="Proteomes" id="UP000198649"/>
    </source>
</evidence>
<accession>A0A1I3N3M7</accession>
<keyword evidence="1" id="KW-1133">Transmembrane helix</keyword>
<dbReference type="Proteomes" id="UP000198649">
    <property type="component" value="Unassembled WGS sequence"/>
</dbReference>
<protein>
    <submittedName>
        <fullName evidence="2">Uncharacterized protein</fullName>
    </submittedName>
</protein>
<organism evidence="2 3">
    <name type="scientific">Nocardioides psychrotolerans</name>
    <dbReference type="NCBI Taxonomy" id="1005945"/>
    <lineage>
        <taxon>Bacteria</taxon>
        <taxon>Bacillati</taxon>
        <taxon>Actinomycetota</taxon>
        <taxon>Actinomycetes</taxon>
        <taxon>Propionibacteriales</taxon>
        <taxon>Nocardioidaceae</taxon>
        <taxon>Nocardioides</taxon>
    </lineage>
</organism>
<sequence length="98" mass="11312">MPELDHVLRAVLTFETMLALLFAGHWVGATWHERTWPIRVILIGLGGVMTYVLAGQFKAFNLGIPFDSFSWVELIAYAVLLSGFAWQRHRERRSRRGR</sequence>
<feature type="transmembrane region" description="Helical" evidence="1">
    <location>
        <begin position="40"/>
        <end position="57"/>
    </location>
</feature>
<keyword evidence="1" id="KW-0812">Transmembrane</keyword>
<reference evidence="2 3" key="1">
    <citation type="submission" date="2016-10" db="EMBL/GenBank/DDBJ databases">
        <authorList>
            <person name="de Groot N.N."/>
        </authorList>
    </citation>
    <scope>NUCLEOTIDE SEQUENCE [LARGE SCALE GENOMIC DNA]</scope>
    <source>
        <strain evidence="2 3">CGMCC 1.11156</strain>
    </source>
</reference>
<dbReference type="EMBL" id="FOQG01000017">
    <property type="protein sequence ID" value="SFJ03615.1"/>
    <property type="molecule type" value="Genomic_DNA"/>
</dbReference>
<proteinExistence type="predicted"/>
<keyword evidence="3" id="KW-1185">Reference proteome</keyword>
<gene>
    <name evidence="2" type="ORF">SAMN05216561_1171</name>
</gene>
<dbReference type="RefSeq" id="WP_143099822.1">
    <property type="nucleotide sequence ID" value="NZ_BKAF01000046.1"/>
</dbReference>
<feature type="transmembrane region" description="Helical" evidence="1">
    <location>
        <begin position="6"/>
        <end position="28"/>
    </location>
</feature>
<name>A0A1I3N3M7_9ACTN</name>
<dbReference type="STRING" id="1005945.SAMN05216561_1171"/>
<evidence type="ECO:0000256" key="1">
    <source>
        <dbReference type="SAM" id="Phobius"/>
    </source>
</evidence>
<dbReference type="AlphaFoldDB" id="A0A1I3N3M7"/>
<keyword evidence="1" id="KW-0472">Membrane</keyword>